<evidence type="ECO:0000313" key="1">
    <source>
        <dbReference type="EMBL" id="NMO21571.1"/>
    </source>
</evidence>
<comment type="caution">
    <text evidence="1">The sequence shown here is derived from an EMBL/GenBank/DDBJ whole genome shotgun (WGS) entry which is preliminary data.</text>
</comment>
<evidence type="ECO:0000313" key="2">
    <source>
        <dbReference type="Proteomes" id="UP000518300"/>
    </source>
</evidence>
<keyword evidence="2" id="KW-1185">Reference proteome</keyword>
<accession>A0A848LVB4</accession>
<sequence length="238" mass="25758">MDVDYFQGLLARVGVAPAALPGDGRRLTHEEAARLLSALVAAEVRLRDFGPARMAAHLLTEVVAEGGAVTREGLHARMRRYRGLYVLRPDGYLVRVTTGEAVQAVGEVRLVSGALRTEGLEVGPFYRALEDGWLHPVRASLEVDMDSPPAWPYQPQEGLAVHSVLGVGDSVVDAVEGLVTLVLDPGETVKGLARLPSAVRALVEHSPEYWERYRALPRAEQVRQAARRVAGVVLTCGT</sequence>
<dbReference type="EMBL" id="JABBJJ010000333">
    <property type="protein sequence ID" value="NMO21571.1"/>
    <property type="molecule type" value="Genomic_DNA"/>
</dbReference>
<feature type="non-terminal residue" evidence="1">
    <location>
        <position position="238"/>
    </location>
</feature>
<reference evidence="1 2" key="1">
    <citation type="submission" date="2020-04" db="EMBL/GenBank/DDBJ databases">
        <title>Draft genome of Pyxidicoccus fallax type strain.</title>
        <authorList>
            <person name="Whitworth D.E."/>
        </authorList>
    </citation>
    <scope>NUCLEOTIDE SEQUENCE [LARGE SCALE GENOMIC DNA]</scope>
    <source>
        <strain evidence="1 2">DSM 14698</strain>
    </source>
</reference>
<gene>
    <name evidence="1" type="ORF">HG543_43005</name>
</gene>
<dbReference type="AlphaFoldDB" id="A0A848LVB4"/>
<protein>
    <submittedName>
        <fullName evidence="1">Uncharacterized protein</fullName>
    </submittedName>
</protein>
<organism evidence="1 2">
    <name type="scientific">Pyxidicoccus fallax</name>
    <dbReference type="NCBI Taxonomy" id="394095"/>
    <lineage>
        <taxon>Bacteria</taxon>
        <taxon>Pseudomonadati</taxon>
        <taxon>Myxococcota</taxon>
        <taxon>Myxococcia</taxon>
        <taxon>Myxococcales</taxon>
        <taxon>Cystobacterineae</taxon>
        <taxon>Myxococcaceae</taxon>
        <taxon>Pyxidicoccus</taxon>
    </lineage>
</organism>
<dbReference type="Proteomes" id="UP000518300">
    <property type="component" value="Unassembled WGS sequence"/>
</dbReference>
<name>A0A848LVB4_9BACT</name>
<proteinExistence type="predicted"/>